<evidence type="ECO:0000313" key="3">
    <source>
        <dbReference type="Proteomes" id="UP000035909"/>
    </source>
</evidence>
<dbReference type="Proteomes" id="UP000035909">
    <property type="component" value="Unassembled WGS sequence"/>
</dbReference>
<protein>
    <submittedName>
        <fullName evidence="2">Uncharacterized protein</fullName>
    </submittedName>
</protein>
<dbReference type="EMBL" id="LDOU01000006">
    <property type="protein sequence ID" value="KLV10325.1"/>
    <property type="molecule type" value="Genomic_DNA"/>
</dbReference>
<sequence length="213" mass="24803">MKWLTRLNAICCLFFSVSLMSQPLPINQFNALQVLSHFNVSTIELPVYIERNEANLYGQDANHNSLRDDFEQYILEHYQQPEHVAMAILAAQTWKRLLEVTASQQSGSFTRLKLISEIQAIKQCFRQLETHQPEFHSASFAYFNTPQRADARKQAEQHLSSWRQQYRQVKLIEDSQPPCQVFKRLMQQFLPATQETLHLAADSVMEPTPHLTQ</sequence>
<keyword evidence="3" id="KW-1185">Reference proteome</keyword>
<feature type="chain" id="PRO_5005252420" evidence="1">
    <location>
        <begin position="22"/>
        <end position="213"/>
    </location>
</feature>
<keyword evidence="1" id="KW-0732">Signal</keyword>
<feature type="signal peptide" evidence="1">
    <location>
        <begin position="1"/>
        <end position="21"/>
    </location>
</feature>
<reference evidence="2 3" key="1">
    <citation type="submission" date="2015-05" db="EMBL/GenBank/DDBJ databases">
        <title>Photobacterium galathea sp. nov.</title>
        <authorList>
            <person name="Machado H."/>
            <person name="Gram L."/>
        </authorList>
    </citation>
    <scope>NUCLEOTIDE SEQUENCE [LARGE SCALE GENOMIC DNA]</scope>
    <source>
        <strain evidence="2 3">DSM 22954</strain>
    </source>
</reference>
<accession>A0A0J1HFC6</accession>
<gene>
    <name evidence="2" type="ORF">ABT57_07140</name>
</gene>
<dbReference type="PATRIC" id="fig|320778.3.peg.1542"/>
<evidence type="ECO:0000313" key="2">
    <source>
        <dbReference type="EMBL" id="KLV10325.1"/>
    </source>
</evidence>
<dbReference type="RefSeq" id="WP_047884488.1">
    <property type="nucleotide sequence ID" value="NZ_CP071326.1"/>
</dbReference>
<organism evidence="2 3">
    <name type="scientific">Photobacterium ganghwense</name>
    <dbReference type="NCBI Taxonomy" id="320778"/>
    <lineage>
        <taxon>Bacteria</taxon>
        <taxon>Pseudomonadati</taxon>
        <taxon>Pseudomonadota</taxon>
        <taxon>Gammaproteobacteria</taxon>
        <taxon>Vibrionales</taxon>
        <taxon>Vibrionaceae</taxon>
        <taxon>Photobacterium</taxon>
    </lineage>
</organism>
<dbReference type="AlphaFoldDB" id="A0A0J1HFC6"/>
<evidence type="ECO:0000256" key="1">
    <source>
        <dbReference type="SAM" id="SignalP"/>
    </source>
</evidence>
<proteinExistence type="predicted"/>
<name>A0A0J1HFC6_9GAMM</name>
<dbReference type="OrthoDB" id="5816433at2"/>
<comment type="caution">
    <text evidence="2">The sequence shown here is derived from an EMBL/GenBank/DDBJ whole genome shotgun (WGS) entry which is preliminary data.</text>
</comment>